<dbReference type="InterPro" id="IPR027417">
    <property type="entry name" value="P-loop_NTPase"/>
</dbReference>
<protein>
    <submittedName>
        <fullName evidence="6">ABC transporter ATP-binding protein</fullName>
    </submittedName>
</protein>
<dbReference type="Gene3D" id="3.40.50.300">
    <property type="entry name" value="P-loop containing nucleotide triphosphate hydrolases"/>
    <property type="match status" value="1"/>
</dbReference>
<evidence type="ECO:0000259" key="5">
    <source>
        <dbReference type="PROSITE" id="PS50893"/>
    </source>
</evidence>
<dbReference type="InterPro" id="IPR003439">
    <property type="entry name" value="ABC_transporter-like_ATP-bd"/>
</dbReference>
<dbReference type="CDD" id="cd03264">
    <property type="entry name" value="ABC_drug_resistance_like"/>
    <property type="match status" value="1"/>
</dbReference>
<keyword evidence="4 6" id="KW-0067">ATP-binding</keyword>
<dbReference type="EMBL" id="CP159925">
    <property type="protein sequence ID" value="XCO75362.1"/>
    <property type="molecule type" value="Genomic_DNA"/>
</dbReference>
<dbReference type="AlphaFoldDB" id="A0AAU8MW11"/>
<dbReference type="PROSITE" id="PS50893">
    <property type="entry name" value="ABC_TRANSPORTER_2"/>
    <property type="match status" value="1"/>
</dbReference>
<evidence type="ECO:0000256" key="4">
    <source>
        <dbReference type="ARBA" id="ARBA00022840"/>
    </source>
</evidence>
<gene>
    <name evidence="6" type="ORF">ABU614_00755</name>
</gene>
<evidence type="ECO:0000313" key="6">
    <source>
        <dbReference type="EMBL" id="XCO75362.1"/>
    </source>
</evidence>
<sequence>MLAIRNLTKTYANGVHALQGVTLDVPRGMFGLLGPNGAGKSSLMRTLATLQEADSGDVTLEGIDGGSIDVLRDKDTVRRQLGYLPQDLGVYPKVSAEDLLTHFATLKGLTQRTQRREVVEGLLRQVNLWDARKRKLGTYSGGMRQRFGIAQALIGNPRLVIVDEPTAGLDPEERNRFLNLLAEVGENVAIILSTHIVEDVTDLCPKMAILSKGRVLLAGEPNDAIDALANQVWRKQVTKATLPGYEANHTVLSTRLVGGHPVIHVFSDIRPEEGFDPVAPDLEDVYFRTLRLQARAA</sequence>
<feature type="domain" description="ABC transporter" evidence="5">
    <location>
        <begin position="2"/>
        <end position="237"/>
    </location>
</feature>
<proteinExistence type="inferred from homology"/>
<dbReference type="PROSITE" id="PS00211">
    <property type="entry name" value="ABC_TRANSPORTER_1"/>
    <property type="match status" value="1"/>
</dbReference>
<dbReference type="GO" id="GO:0005524">
    <property type="term" value="F:ATP binding"/>
    <property type="evidence" value="ECO:0007669"/>
    <property type="project" value="UniProtKB-KW"/>
</dbReference>
<dbReference type="InterPro" id="IPR003593">
    <property type="entry name" value="AAA+_ATPase"/>
</dbReference>
<evidence type="ECO:0000256" key="3">
    <source>
        <dbReference type="ARBA" id="ARBA00022741"/>
    </source>
</evidence>
<evidence type="ECO:0000256" key="1">
    <source>
        <dbReference type="ARBA" id="ARBA00005417"/>
    </source>
</evidence>
<dbReference type="SUPFAM" id="SSF52540">
    <property type="entry name" value="P-loop containing nucleoside triphosphate hydrolases"/>
    <property type="match status" value="1"/>
</dbReference>
<dbReference type="RefSeq" id="WP_363798304.1">
    <property type="nucleotide sequence ID" value="NZ_CP159925.1"/>
</dbReference>
<comment type="similarity">
    <text evidence="1">Belongs to the ABC transporter superfamily.</text>
</comment>
<dbReference type="SMART" id="SM00382">
    <property type="entry name" value="AAA"/>
    <property type="match status" value="1"/>
</dbReference>
<accession>A0AAU8MW11</accession>
<dbReference type="PANTHER" id="PTHR43335:SF2">
    <property type="entry name" value="ABC TRANSPORTER, ATP-BINDING PROTEIN"/>
    <property type="match status" value="1"/>
</dbReference>
<keyword evidence="2" id="KW-0813">Transport</keyword>
<reference evidence="6" key="1">
    <citation type="submission" date="2024-06" db="EMBL/GenBank/DDBJ databases">
        <authorList>
            <person name="Li S."/>
        </authorList>
    </citation>
    <scope>NUCLEOTIDE SEQUENCE</scope>
    <source>
        <strain evidence="6">SR10</strain>
    </source>
</reference>
<name>A0AAU8MW11_9GAMM</name>
<keyword evidence="3" id="KW-0547">Nucleotide-binding</keyword>
<dbReference type="GO" id="GO:0016887">
    <property type="term" value="F:ATP hydrolysis activity"/>
    <property type="evidence" value="ECO:0007669"/>
    <property type="project" value="InterPro"/>
</dbReference>
<dbReference type="PANTHER" id="PTHR43335">
    <property type="entry name" value="ABC TRANSPORTER, ATP-BINDING PROTEIN"/>
    <property type="match status" value="1"/>
</dbReference>
<evidence type="ECO:0000256" key="2">
    <source>
        <dbReference type="ARBA" id="ARBA00022448"/>
    </source>
</evidence>
<organism evidence="6">
    <name type="scientific">Lysobacter firmicutimachus</name>
    <dbReference type="NCBI Taxonomy" id="1792846"/>
    <lineage>
        <taxon>Bacteria</taxon>
        <taxon>Pseudomonadati</taxon>
        <taxon>Pseudomonadota</taxon>
        <taxon>Gammaproteobacteria</taxon>
        <taxon>Lysobacterales</taxon>
        <taxon>Lysobacteraceae</taxon>
        <taxon>Lysobacter</taxon>
    </lineage>
</organism>
<dbReference type="InterPro" id="IPR017871">
    <property type="entry name" value="ABC_transporter-like_CS"/>
</dbReference>
<dbReference type="Pfam" id="PF00005">
    <property type="entry name" value="ABC_tran"/>
    <property type="match status" value="1"/>
</dbReference>